<protein>
    <submittedName>
        <fullName evidence="1">Uncharacterized protein</fullName>
    </submittedName>
</protein>
<comment type="caution">
    <text evidence="1">The sequence shown here is derived from an EMBL/GenBank/DDBJ whole genome shotgun (WGS) entry which is preliminary data.</text>
</comment>
<dbReference type="Proteomes" id="UP000708208">
    <property type="component" value="Unassembled WGS sequence"/>
</dbReference>
<evidence type="ECO:0000313" key="1">
    <source>
        <dbReference type="EMBL" id="CAG7721778.1"/>
    </source>
</evidence>
<name>A0A8J2K9H6_9HEXA</name>
<evidence type="ECO:0000313" key="2">
    <source>
        <dbReference type="Proteomes" id="UP000708208"/>
    </source>
</evidence>
<reference evidence="1" key="1">
    <citation type="submission" date="2021-06" db="EMBL/GenBank/DDBJ databases">
        <authorList>
            <person name="Hodson N. C."/>
            <person name="Mongue J. A."/>
            <person name="Jaron S. K."/>
        </authorList>
    </citation>
    <scope>NUCLEOTIDE SEQUENCE</scope>
</reference>
<dbReference type="AlphaFoldDB" id="A0A8J2K9H6"/>
<organism evidence="1 2">
    <name type="scientific">Allacma fusca</name>
    <dbReference type="NCBI Taxonomy" id="39272"/>
    <lineage>
        <taxon>Eukaryota</taxon>
        <taxon>Metazoa</taxon>
        <taxon>Ecdysozoa</taxon>
        <taxon>Arthropoda</taxon>
        <taxon>Hexapoda</taxon>
        <taxon>Collembola</taxon>
        <taxon>Symphypleona</taxon>
        <taxon>Sminthuridae</taxon>
        <taxon>Allacma</taxon>
    </lineage>
</organism>
<accession>A0A8J2K9H6</accession>
<proteinExistence type="predicted"/>
<keyword evidence="2" id="KW-1185">Reference proteome</keyword>
<feature type="non-terminal residue" evidence="1">
    <location>
        <position position="1"/>
    </location>
</feature>
<dbReference type="EMBL" id="CAJVCH010082791">
    <property type="protein sequence ID" value="CAG7721778.1"/>
    <property type="molecule type" value="Genomic_DNA"/>
</dbReference>
<gene>
    <name evidence="1" type="ORF">AFUS01_LOCUS10970</name>
</gene>
<sequence>LSQRIKVITPPYPWVPNLLPLYCRPNNYFKRRSSV</sequence>